<organism evidence="2">
    <name type="scientific">viral metagenome</name>
    <dbReference type="NCBI Taxonomy" id="1070528"/>
    <lineage>
        <taxon>unclassified sequences</taxon>
        <taxon>metagenomes</taxon>
        <taxon>organismal metagenomes</taxon>
    </lineage>
</organism>
<dbReference type="EMBL" id="MN740017">
    <property type="protein sequence ID" value="QHT84401.1"/>
    <property type="molecule type" value="Genomic_DNA"/>
</dbReference>
<feature type="transmembrane region" description="Helical" evidence="1">
    <location>
        <begin position="34"/>
        <end position="52"/>
    </location>
</feature>
<evidence type="ECO:0000256" key="1">
    <source>
        <dbReference type="SAM" id="Phobius"/>
    </source>
</evidence>
<evidence type="ECO:0000313" key="2">
    <source>
        <dbReference type="EMBL" id="QHT84401.1"/>
    </source>
</evidence>
<name>A0A6C0HUM5_9ZZZZ</name>
<reference evidence="2" key="1">
    <citation type="journal article" date="2020" name="Nature">
        <title>Giant virus diversity and host interactions through global metagenomics.</title>
        <authorList>
            <person name="Schulz F."/>
            <person name="Roux S."/>
            <person name="Paez-Espino D."/>
            <person name="Jungbluth S."/>
            <person name="Walsh D.A."/>
            <person name="Denef V.J."/>
            <person name="McMahon K.D."/>
            <person name="Konstantinidis K.T."/>
            <person name="Eloe-Fadrosh E.A."/>
            <person name="Kyrpides N.C."/>
            <person name="Woyke T."/>
        </authorList>
    </citation>
    <scope>NUCLEOTIDE SEQUENCE</scope>
    <source>
        <strain evidence="2">GVMAG-M-3300023184-177</strain>
    </source>
</reference>
<dbReference type="AlphaFoldDB" id="A0A6C0HUM5"/>
<proteinExistence type="predicted"/>
<accession>A0A6C0HUM5</accession>
<sequence>MGCGCNKKEEVKVEKLVKNSKLETFANHCNKNKGIIGFLILILIIIFLFMIFKDNKNNGYLVLPRGSIVGRRGEYTVDLSLSPSSD</sequence>
<keyword evidence="1" id="KW-0812">Transmembrane</keyword>
<keyword evidence="1" id="KW-0472">Membrane</keyword>
<protein>
    <submittedName>
        <fullName evidence="2">Uncharacterized protein</fullName>
    </submittedName>
</protein>
<keyword evidence="1" id="KW-1133">Transmembrane helix</keyword>